<dbReference type="InterPro" id="IPR026057">
    <property type="entry name" value="TBL_C"/>
</dbReference>
<name>A0AAW1WAN1_RUBAR</name>
<sequence>MPKHKHQIVPNPKPWGSIRSSLHFLIAALVATLLIVTVYLTQEYGVQFLENCTASTTIVKTSGDPSSSCNLFSGKWVFDNQSYPLYKGLQCTYMSDQLACEKFGRKDLSFQNRRWQPHECDLPRFNATALLERLRNKRLVYVGDSLNRNQWVSMVCLVESAVPPELKSMHTNGSLTTFKAIEYNASIEFYWAPLLVESNSDHPVNHRLPDRIVRVQAIEKHARHWTDADFLVFNSFLWWRRSNMSVLWGSFGSSDGIYKKVEMPRVYEMALKTWSNWLEVHVNPNKTQLFFVSMSPTHQSAEEWGVTNGENCYGETELIKEEGYHGNGSDPKIMRVVENVLGELKTRGS</sequence>
<dbReference type="InterPro" id="IPR025846">
    <property type="entry name" value="TBL_N"/>
</dbReference>
<dbReference type="AlphaFoldDB" id="A0AAW1WAN1"/>
<keyword evidence="5 7" id="KW-1133">Transmembrane helix</keyword>
<keyword evidence="3 7" id="KW-0812">Transmembrane</keyword>
<feature type="transmembrane region" description="Helical" evidence="7">
    <location>
        <begin position="21"/>
        <end position="40"/>
    </location>
</feature>
<evidence type="ECO:0000313" key="10">
    <source>
        <dbReference type="EMBL" id="KAK9920342.1"/>
    </source>
</evidence>
<feature type="domain" description="Trichome birefringence-like N-terminal" evidence="9">
    <location>
        <begin position="68"/>
        <end position="121"/>
    </location>
</feature>
<dbReference type="Pfam" id="PF13839">
    <property type="entry name" value="PC-Esterase"/>
    <property type="match status" value="1"/>
</dbReference>
<accession>A0AAW1WAN1</accession>
<dbReference type="PANTHER" id="PTHR32285:SF11">
    <property type="entry name" value="PROTEIN TRICHOME BIREFRINGENCE-LIKE 34"/>
    <property type="match status" value="1"/>
</dbReference>
<dbReference type="PANTHER" id="PTHR32285">
    <property type="entry name" value="PROTEIN TRICHOME BIREFRINGENCE-LIKE 9-RELATED"/>
    <property type="match status" value="1"/>
</dbReference>
<keyword evidence="4" id="KW-0735">Signal-anchor</keyword>
<dbReference type="InterPro" id="IPR029962">
    <property type="entry name" value="TBL"/>
</dbReference>
<keyword evidence="6 7" id="KW-0472">Membrane</keyword>
<reference evidence="10 11" key="1">
    <citation type="journal article" date="2023" name="G3 (Bethesda)">
        <title>A chromosome-length genome assembly and annotation of blackberry (Rubus argutus, cv. 'Hillquist').</title>
        <authorList>
            <person name="Bruna T."/>
            <person name="Aryal R."/>
            <person name="Dudchenko O."/>
            <person name="Sargent D.J."/>
            <person name="Mead D."/>
            <person name="Buti M."/>
            <person name="Cavallini A."/>
            <person name="Hytonen T."/>
            <person name="Andres J."/>
            <person name="Pham M."/>
            <person name="Weisz D."/>
            <person name="Mascagni F."/>
            <person name="Usai G."/>
            <person name="Natali L."/>
            <person name="Bassil N."/>
            <person name="Fernandez G.E."/>
            <person name="Lomsadze A."/>
            <person name="Armour M."/>
            <person name="Olukolu B."/>
            <person name="Poorten T."/>
            <person name="Britton C."/>
            <person name="Davik J."/>
            <person name="Ashrafi H."/>
            <person name="Aiden E.L."/>
            <person name="Borodovsky M."/>
            <person name="Worthington M."/>
        </authorList>
    </citation>
    <scope>NUCLEOTIDE SEQUENCE [LARGE SCALE GENOMIC DNA]</scope>
    <source>
        <strain evidence="10">PI 553951</strain>
    </source>
</reference>
<dbReference type="EMBL" id="JBEDUW010000006">
    <property type="protein sequence ID" value="KAK9920342.1"/>
    <property type="molecule type" value="Genomic_DNA"/>
</dbReference>
<evidence type="ECO:0000256" key="7">
    <source>
        <dbReference type="SAM" id="Phobius"/>
    </source>
</evidence>
<evidence type="ECO:0008006" key="12">
    <source>
        <dbReference type="Google" id="ProtNLM"/>
    </source>
</evidence>
<comment type="subcellular location">
    <subcellularLocation>
        <location evidence="1">Membrane</location>
        <topology evidence="1">Single-pass membrane protein</topology>
    </subcellularLocation>
</comment>
<evidence type="ECO:0000259" key="8">
    <source>
        <dbReference type="Pfam" id="PF13839"/>
    </source>
</evidence>
<evidence type="ECO:0000313" key="11">
    <source>
        <dbReference type="Proteomes" id="UP001457282"/>
    </source>
</evidence>
<keyword evidence="11" id="KW-1185">Reference proteome</keyword>
<dbReference type="Pfam" id="PF14416">
    <property type="entry name" value="PMR5N"/>
    <property type="match status" value="1"/>
</dbReference>
<evidence type="ECO:0000256" key="5">
    <source>
        <dbReference type="ARBA" id="ARBA00022989"/>
    </source>
</evidence>
<evidence type="ECO:0000256" key="1">
    <source>
        <dbReference type="ARBA" id="ARBA00004167"/>
    </source>
</evidence>
<dbReference type="Proteomes" id="UP001457282">
    <property type="component" value="Unassembled WGS sequence"/>
</dbReference>
<dbReference type="GO" id="GO:0016413">
    <property type="term" value="F:O-acetyltransferase activity"/>
    <property type="evidence" value="ECO:0007669"/>
    <property type="project" value="InterPro"/>
</dbReference>
<evidence type="ECO:0000256" key="3">
    <source>
        <dbReference type="ARBA" id="ARBA00022692"/>
    </source>
</evidence>
<comment type="caution">
    <text evidence="10">The sequence shown here is derived from an EMBL/GenBank/DDBJ whole genome shotgun (WGS) entry which is preliminary data.</text>
</comment>
<proteinExistence type="inferred from homology"/>
<evidence type="ECO:0000256" key="4">
    <source>
        <dbReference type="ARBA" id="ARBA00022968"/>
    </source>
</evidence>
<feature type="domain" description="Trichome birefringence-like C-terminal" evidence="8">
    <location>
        <begin position="122"/>
        <end position="342"/>
    </location>
</feature>
<evidence type="ECO:0000259" key="9">
    <source>
        <dbReference type="Pfam" id="PF14416"/>
    </source>
</evidence>
<evidence type="ECO:0000256" key="6">
    <source>
        <dbReference type="ARBA" id="ARBA00023136"/>
    </source>
</evidence>
<evidence type="ECO:0000256" key="2">
    <source>
        <dbReference type="ARBA" id="ARBA00007727"/>
    </source>
</evidence>
<dbReference type="GO" id="GO:0005794">
    <property type="term" value="C:Golgi apparatus"/>
    <property type="evidence" value="ECO:0007669"/>
    <property type="project" value="TreeGrafter"/>
</dbReference>
<comment type="similarity">
    <text evidence="2">Belongs to the PC-esterase family. TBL subfamily.</text>
</comment>
<gene>
    <name evidence="10" type="ORF">M0R45_028897</name>
</gene>
<protein>
    <recommendedName>
        <fullName evidence="12">Trichome birefringence-like N-terminal domain-containing protein</fullName>
    </recommendedName>
</protein>
<dbReference type="GO" id="GO:0016020">
    <property type="term" value="C:membrane"/>
    <property type="evidence" value="ECO:0007669"/>
    <property type="project" value="UniProtKB-SubCell"/>
</dbReference>
<organism evidence="10 11">
    <name type="scientific">Rubus argutus</name>
    <name type="common">Southern blackberry</name>
    <dbReference type="NCBI Taxonomy" id="59490"/>
    <lineage>
        <taxon>Eukaryota</taxon>
        <taxon>Viridiplantae</taxon>
        <taxon>Streptophyta</taxon>
        <taxon>Embryophyta</taxon>
        <taxon>Tracheophyta</taxon>
        <taxon>Spermatophyta</taxon>
        <taxon>Magnoliopsida</taxon>
        <taxon>eudicotyledons</taxon>
        <taxon>Gunneridae</taxon>
        <taxon>Pentapetalae</taxon>
        <taxon>rosids</taxon>
        <taxon>fabids</taxon>
        <taxon>Rosales</taxon>
        <taxon>Rosaceae</taxon>
        <taxon>Rosoideae</taxon>
        <taxon>Rosoideae incertae sedis</taxon>
        <taxon>Rubus</taxon>
    </lineage>
</organism>